<organism evidence="3 4">
    <name type="scientific">Xanthobacter autotrophicus</name>
    <dbReference type="NCBI Taxonomy" id="280"/>
    <lineage>
        <taxon>Bacteria</taxon>
        <taxon>Pseudomonadati</taxon>
        <taxon>Pseudomonadota</taxon>
        <taxon>Alphaproteobacteria</taxon>
        <taxon>Hyphomicrobiales</taxon>
        <taxon>Xanthobacteraceae</taxon>
        <taxon>Xanthobacter</taxon>
    </lineage>
</organism>
<feature type="transmembrane region" description="Helical" evidence="2">
    <location>
        <begin position="37"/>
        <end position="58"/>
    </location>
</feature>
<protein>
    <submittedName>
        <fullName evidence="3">Zinc ribbon domain-containing protein</fullName>
    </submittedName>
</protein>
<reference evidence="3 4" key="1">
    <citation type="submission" date="2019-05" db="EMBL/GenBank/DDBJ databases">
        <authorList>
            <person name="Zhou X."/>
        </authorList>
    </citation>
    <scope>NUCLEOTIDE SEQUENCE [LARGE SCALE GENOMIC DNA]</scope>
    <source>
        <strain evidence="3 4">DSM 432</strain>
    </source>
</reference>
<evidence type="ECO:0000313" key="3">
    <source>
        <dbReference type="EMBL" id="TLX44422.1"/>
    </source>
</evidence>
<keyword evidence="2" id="KW-0472">Membrane</keyword>
<accession>A0A6C1KJE4</accession>
<feature type="region of interest" description="Disordered" evidence="1">
    <location>
        <begin position="65"/>
        <end position="121"/>
    </location>
</feature>
<keyword evidence="2" id="KW-0812">Transmembrane</keyword>
<evidence type="ECO:0000256" key="1">
    <source>
        <dbReference type="SAM" id="MobiDB-lite"/>
    </source>
</evidence>
<name>A0A6C1KJE4_XANAU</name>
<dbReference type="Proteomes" id="UP000305131">
    <property type="component" value="Unassembled WGS sequence"/>
</dbReference>
<gene>
    <name evidence="3" type="ORF">FBQ73_03400</name>
</gene>
<dbReference type="AlphaFoldDB" id="A0A6C1KJE4"/>
<keyword evidence="2" id="KW-1133">Transmembrane helix</keyword>
<evidence type="ECO:0000313" key="4">
    <source>
        <dbReference type="Proteomes" id="UP000305131"/>
    </source>
</evidence>
<dbReference type="OrthoDB" id="8456180at2"/>
<feature type="compositionally biased region" description="Low complexity" evidence="1">
    <location>
        <begin position="65"/>
        <end position="109"/>
    </location>
</feature>
<dbReference type="GeneID" id="95772500"/>
<comment type="caution">
    <text evidence="3">The sequence shown here is derived from an EMBL/GenBank/DDBJ whole genome shotgun (WGS) entry which is preliminary data.</text>
</comment>
<evidence type="ECO:0000256" key="2">
    <source>
        <dbReference type="SAM" id="Phobius"/>
    </source>
</evidence>
<dbReference type="EMBL" id="VAUP01000009">
    <property type="protein sequence ID" value="TLX44422.1"/>
    <property type="molecule type" value="Genomic_DNA"/>
</dbReference>
<proteinExistence type="predicted"/>
<dbReference type="RefSeq" id="WP_138398120.1">
    <property type="nucleotide sequence ID" value="NZ_JBAFVI010000013.1"/>
</dbReference>
<sequence length="224" mass="23099">MNPRPDFCPGCGAQVYPEEASCPFCGRKLHTSFLMPFLVGLGGTAVAIASGGLVWWVMSAPPAEPEAGAPQSAVVAPAPQAEPAPRAALPQTAPPAAQTSPATMPAPQAGSGQGGTQEAALPLPTVNSPVAAPAADATARRAFAKSKQESFAQNGLDLTVTAGGEEATILTIKFNFPAKTAAELIVSGPFPKQCEQRGFRQVLFVDPSGITWVYDLATQQMTQK</sequence>